<dbReference type="InterPro" id="IPR036565">
    <property type="entry name" value="Mur-like_cat_sf"/>
</dbReference>
<dbReference type="eggNOG" id="COG0773">
    <property type="taxonomic scope" value="Bacteria"/>
</dbReference>
<dbReference type="AlphaFoldDB" id="F8KP95"/>
<dbReference type="GO" id="GO:0009252">
    <property type="term" value="P:peptidoglycan biosynthetic process"/>
    <property type="evidence" value="ECO:0007669"/>
    <property type="project" value="UniProtKB-UniRule"/>
</dbReference>
<evidence type="ECO:0000259" key="15">
    <source>
        <dbReference type="Pfam" id="PF01225"/>
    </source>
</evidence>
<dbReference type="InterPro" id="IPR050061">
    <property type="entry name" value="MurCDEF_pg_biosynth"/>
</dbReference>
<feature type="domain" description="Mur ligase N-terminal catalytic" evidence="15">
    <location>
        <begin position="12"/>
        <end position="108"/>
    </location>
</feature>
<evidence type="ECO:0000256" key="10">
    <source>
        <dbReference type="ARBA" id="ARBA00022984"/>
    </source>
</evidence>
<dbReference type="SUPFAM" id="SSF53244">
    <property type="entry name" value="MurD-like peptide ligases, peptide-binding domain"/>
    <property type="match status" value="1"/>
</dbReference>
<sequence>MRMLDRPIHTYKIHLIGIGGIGISGLAKYLKAQGAQVSGSDIVESSITRYLKELGIPITIPHDPSALSDQEVVIHSAIIKVDNVEIVAAMEKNCIILSRKKALEYILGDKRVFSVCGAHGKSSTSAMLSALLPHFGAIIGATSKAFGSNVKESSSSSLVFEADESDQSFLHSNPYCSLVTNAEVEHLEGYNYDLKAFYQAYQDFLYLAQKRVINIADPFLSGLDLEAMRLDPTKDISDISYFLKEGEPYTRFKFKDYGFFEVWGLGVHTASNAALAILAALGELPLETLRANLLDYKGIKKRFDIIQKDRLVVIDDYAHHPTEICATLQALQTYANLTQQDKAIVIWQPHKFSRLLDNLVAFQRCFETPLIRQLYILPVYRAGEPPQEVDMPQLFKHLQPTFIDRVWRTQEGLGLYVGDRLICTLNQGLVIGFGAGDITSQLRGEL</sequence>
<protein>
    <recommendedName>
        <fullName evidence="3 14">UDP-N-acetylmuramate--L-alanine ligase</fullName>
        <ecNumber evidence="3 14">6.3.2.8</ecNumber>
    </recommendedName>
</protein>
<dbReference type="GO" id="GO:0008763">
    <property type="term" value="F:UDP-N-acetylmuramate-L-alanine ligase activity"/>
    <property type="evidence" value="ECO:0007669"/>
    <property type="project" value="UniProtKB-UniRule"/>
</dbReference>
<keyword evidence="5 17" id="KW-0436">Ligase</keyword>
<evidence type="ECO:0000259" key="16">
    <source>
        <dbReference type="Pfam" id="PF02875"/>
    </source>
</evidence>
<dbReference type="GO" id="GO:0071555">
    <property type="term" value="P:cell wall organization"/>
    <property type="evidence" value="ECO:0007669"/>
    <property type="project" value="UniProtKB-KW"/>
</dbReference>
<dbReference type="GO" id="GO:0005737">
    <property type="term" value="C:cytoplasm"/>
    <property type="evidence" value="ECO:0007669"/>
    <property type="project" value="UniProtKB-SubCell"/>
</dbReference>
<keyword evidence="18" id="KW-1185">Reference proteome</keyword>
<keyword evidence="4" id="KW-0963">Cytoplasm</keyword>
<dbReference type="InterPro" id="IPR036615">
    <property type="entry name" value="Mur_ligase_C_dom_sf"/>
</dbReference>
<dbReference type="InterPro" id="IPR004101">
    <property type="entry name" value="Mur_ligase_C"/>
</dbReference>
<evidence type="ECO:0000256" key="12">
    <source>
        <dbReference type="ARBA" id="ARBA00023316"/>
    </source>
</evidence>
<proteinExistence type="predicted"/>
<evidence type="ECO:0000256" key="4">
    <source>
        <dbReference type="ARBA" id="ARBA00022490"/>
    </source>
</evidence>
<dbReference type="HOGENOM" id="CLU_028104_2_2_7"/>
<name>F8KP95_HELBC</name>
<dbReference type="SUPFAM" id="SSF53623">
    <property type="entry name" value="MurD-like peptide ligases, catalytic domain"/>
    <property type="match status" value="1"/>
</dbReference>
<evidence type="ECO:0000256" key="13">
    <source>
        <dbReference type="ARBA" id="ARBA00047833"/>
    </source>
</evidence>
<evidence type="ECO:0000256" key="7">
    <source>
        <dbReference type="ARBA" id="ARBA00022741"/>
    </source>
</evidence>
<dbReference type="InterPro" id="IPR000713">
    <property type="entry name" value="Mur_ligase_N"/>
</dbReference>
<dbReference type="SUPFAM" id="SSF51984">
    <property type="entry name" value="MurCD N-terminal domain"/>
    <property type="match status" value="1"/>
</dbReference>
<dbReference type="GO" id="GO:0008360">
    <property type="term" value="P:regulation of cell shape"/>
    <property type="evidence" value="ECO:0007669"/>
    <property type="project" value="UniProtKB-KW"/>
</dbReference>
<keyword evidence="8" id="KW-0067">ATP-binding</keyword>
<dbReference type="Pfam" id="PF02875">
    <property type="entry name" value="Mur_ligase_C"/>
    <property type="match status" value="1"/>
</dbReference>
<evidence type="ECO:0000256" key="3">
    <source>
        <dbReference type="ARBA" id="ARBA00012211"/>
    </source>
</evidence>
<evidence type="ECO:0000256" key="6">
    <source>
        <dbReference type="ARBA" id="ARBA00022618"/>
    </source>
</evidence>
<dbReference type="Gene3D" id="3.40.1190.10">
    <property type="entry name" value="Mur-like, catalytic domain"/>
    <property type="match status" value="1"/>
</dbReference>
<keyword evidence="6" id="KW-0132">Cell division</keyword>
<evidence type="ECO:0000256" key="9">
    <source>
        <dbReference type="ARBA" id="ARBA00022960"/>
    </source>
</evidence>
<gene>
    <name evidence="17" type="ordered locus">HBZC1_16190</name>
</gene>
<comment type="catalytic activity">
    <reaction evidence="13">
        <text>UDP-N-acetyl-alpha-D-muramate + L-alanine + ATP = UDP-N-acetyl-alpha-D-muramoyl-L-alanine + ADP + phosphate + H(+)</text>
        <dbReference type="Rhea" id="RHEA:23372"/>
        <dbReference type="ChEBI" id="CHEBI:15378"/>
        <dbReference type="ChEBI" id="CHEBI:30616"/>
        <dbReference type="ChEBI" id="CHEBI:43474"/>
        <dbReference type="ChEBI" id="CHEBI:57972"/>
        <dbReference type="ChEBI" id="CHEBI:70757"/>
        <dbReference type="ChEBI" id="CHEBI:83898"/>
        <dbReference type="ChEBI" id="CHEBI:456216"/>
        <dbReference type="EC" id="6.3.2.8"/>
    </reaction>
</comment>
<evidence type="ECO:0000256" key="11">
    <source>
        <dbReference type="ARBA" id="ARBA00023306"/>
    </source>
</evidence>
<dbReference type="Gene3D" id="3.90.190.20">
    <property type="entry name" value="Mur ligase, C-terminal domain"/>
    <property type="match status" value="1"/>
</dbReference>
<keyword evidence="12" id="KW-0961">Cell wall biogenesis/degradation</keyword>
<dbReference type="KEGG" id="hbi:HBZC1_16190"/>
<evidence type="ECO:0000256" key="14">
    <source>
        <dbReference type="NCBIfam" id="TIGR01082"/>
    </source>
</evidence>
<dbReference type="UniPathway" id="UPA00219"/>
<dbReference type="Pfam" id="PF01225">
    <property type="entry name" value="Mur_ligase"/>
    <property type="match status" value="1"/>
</dbReference>
<evidence type="ECO:0000256" key="8">
    <source>
        <dbReference type="ARBA" id="ARBA00022840"/>
    </source>
</evidence>
<dbReference type="GO" id="GO:0005524">
    <property type="term" value="F:ATP binding"/>
    <property type="evidence" value="ECO:0007669"/>
    <property type="project" value="UniProtKB-KW"/>
</dbReference>
<keyword evidence="9" id="KW-0133">Cell shape</keyword>
<dbReference type="NCBIfam" id="TIGR01082">
    <property type="entry name" value="murC"/>
    <property type="match status" value="1"/>
</dbReference>
<comment type="subcellular location">
    <subcellularLocation>
        <location evidence="1">Cytoplasm</location>
    </subcellularLocation>
</comment>
<accession>F8KP95</accession>
<keyword evidence="11" id="KW-0131">Cell cycle</keyword>
<organism evidence="17 18">
    <name type="scientific">Helicobacter bizzozeronii (strain CIII-1)</name>
    <dbReference type="NCBI Taxonomy" id="1002804"/>
    <lineage>
        <taxon>Bacteria</taxon>
        <taxon>Pseudomonadati</taxon>
        <taxon>Campylobacterota</taxon>
        <taxon>Epsilonproteobacteria</taxon>
        <taxon>Campylobacterales</taxon>
        <taxon>Helicobacteraceae</taxon>
        <taxon>Helicobacter</taxon>
    </lineage>
</organism>
<evidence type="ECO:0000256" key="5">
    <source>
        <dbReference type="ARBA" id="ARBA00022598"/>
    </source>
</evidence>
<evidence type="ECO:0000256" key="2">
    <source>
        <dbReference type="ARBA" id="ARBA00004752"/>
    </source>
</evidence>
<dbReference type="STRING" id="1002804.HBZC1_16190"/>
<keyword evidence="10" id="KW-0573">Peptidoglycan synthesis</keyword>
<dbReference type="Proteomes" id="UP000008387">
    <property type="component" value="Chromosome"/>
</dbReference>
<dbReference type="Gene3D" id="3.40.50.720">
    <property type="entry name" value="NAD(P)-binding Rossmann-like Domain"/>
    <property type="match status" value="1"/>
</dbReference>
<dbReference type="GO" id="GO:0051301">
    <property type="term" value="P:cell division"/>
    <property type="evidence" value="ECO:0007669"/>
    <property type="project" value="UniProtKB-KW"/>
</dbReference>
<keyword evidence="7" id="KW-0547">Nucleotide-binding</keyword>
<dbReference type="InterPro" id="IPR005758">
    <property type="entry name" value="UDP-N-AcMur_Ala_ligase_MurC"/>
</dbReference>
<dbReference type="PANTHER" id="PTHR43445:SF3">
    <property type="entry name" value="UDP-N-ACETYLMURAMATE--L-ALANINE LIGASE"/>
    <property type="match status" value="1"/>
</dbReference>
<evidence type="ECO:0000313" key="17">
    <source>
        <dbReference type="EMBL" id="CCB80605.1"/>
    </source>
</evidence>
<comment type="pathway">
    <text evidence="2">Cell wall biogenesis; peptidoglycan biosynthesis.</text>
</comment>
<feature type="domain" description="Mur ligase C-terminal" evidence="16">
    <location>
        <begin position="302"/>
        <end position="399"/>
    </location>
</feature>
<dbReference type="PANTHER" id="PTHR43445">
    <property type="entry name" value="UDP-N-ACETYLMURAMATE--L-ALANINE LIGASE-RELATED"/>
    <property type="match status" value="1"/>
</dbReference>
<reference evidence="17 18" key="1">
    <citation type="journal article" date="2011" name="J. Bacteriol.">
        <title>Genome sequence of Helicobacter bizzozeronii strain CIII-1, an isolate from human gastric mucosa.</title>
        <authorList>
            <person name="Schott T."/>
            <person name="Rossi M."/>
            <person name="Hanninen M.L."/>
        </authorList>
    </citation>
    <scope>NUCLEOTIDE SEQUENCE [LARGE SCALE GENOMIC DNA]</scope>
    <source>
        <strain evidence="17 18">CIII-1</strain>
    </source>
</reference>
<dbReference type="EMBL" id="FR871757">
    <property type="protein sequence ID" value="CCB80605.1"/>
    <property type="molecule type" value="Genomic_DNA"/>
</dbReference>
<evidence type="ECO:0000256" key="1">
    <source>
        <dbReference type="ARBA" id="ARBA00004496"/>
    </source>
</evidence>
<dbReference type="EC" id="6.3.2.8" evidence="3 14"/>
<evidence type="ECO:0000313" key="18">
    <source>
        <dbReference type="Proteomes" id="UP000008387"/>
    </source>
</evidence>